<protein>
    <recommendedName>
        <fullName evidence="13">Glycosyltransferase RgtA/B/C/D-like domain-containing protein</fullName>
    </recommendedName>
</protein>
<evidence type="ECO:0000256" key="4">
    <source>
        <dbReference type="ARBA" id="ARBA00022676"/>
    </source>
</evidence>
<name>A0AAU2UYI2_9ACTN</name>
<comment type="subcellular location">
    <subcellularLocation>
        <location evidence="1">Endoplasmic reticulum membrane</location>
        <topology evidence="1">Multi-pass membrane protein</topology>
    </subcellularLocation>
</comment>
<feature type="transmembrane region" description="Helical" evidence="11">
    <location>
        <begin position="211"/>
        <end position="242"/>
    </location>
</feature>
<keyword evidence="4" id="KW-0328">Glycosyltransferase</keyword>
<dbReference type="GO" id="GO:0016020">
    <property type="term" value="C:membrane"/>
    <property type="evidence" value="ECO:0007669"/>
    <property type="project" value="GOC"/>
</dbReference>
<dbReference type="PANTHER" id="PTHR12468:SF2">
    <property type="entry name" value="GPI MANNOSYLTRANSFERASE 2"/>
    <property type="match status" value="1"/>
</dbReference>
<feature type="compositionally biased region" description="Polar residues" evidence="10">
    <location>
        <begin position="1"/>
        <end position="19"/>
    </location>
</feature>
<keyword evidence="6 11" id="KW-0812">Transmembrane</keyword>
<keyword evidence="3" id="KW-0337">GPI-anchor biosynthesis</keyword>
<keyword evidence="9 11" id="KW-0472">Membrane</keyword>
<evidence type="ECO:0008006" key="13">
    <source>
        <dbReference type="Google" id="ProtNLM"/>
    </source>
</evidence>
<feature type="transmembrane region" description="Helical" evidence="11">
    <location>
        <begin position="136"/>
        <end position="160"/>
    </location>
</feature>
<feature type="transmembrane region" description="Helical" evidence="11">
    <location>
        <begin position="366"/>
        <end position="382"/>
    </location>
</feature>
<evidence type="ECO:0000256" key="5">
    <source>
        <dbReference type="ARBA" id="ARBA00022679"/>
    </source>
</evidence>
<evidence type="ECO:0000256" key="7">
    <source>
        <dbReference type="ARBA" id="ARBA00022824"/>
    </source>
</evidence>
<feature type="transmembrane region" description="Helical" evidence="11">
    <location>
        <begin position="389"/>
        <end position="414"/>
    </location>
</feature>
<feature type="transmembrane region" description="Helical" evidence="11">
    <location>
        <begin position="254"/>
        <end position="273"/>
    </location>
</feature>
<dbReference type="GO" id="GO:0004376">
    <property type="term" value="F:GPI mannosyltransferase activity"/>
    <property type="evidence" value="ECO:0007669"/>
    <property type="project" value="InterPro"/>
</dbReference>
<evidence type="ECO:0000313" key="12">
    <source>
        <dbReference type="EMBL" id="WTW60197.1"/>
    </source>
</evidence>
<evidence type="ECO:0000256" key="10">
    <source>
        <dbReference type="SAM" id="MobiDB-lite"/>
    </source>
</evidence>
<feature type="region of interest" description="Disordered" evidence="10">
    <location>
        <begin position="1"/>
        <end position="42"/>
    </location>
</feature>
<keyword evidence="8 11" id="KW-1133">Transmembrane helix</keyword>
<dbReference type="GO" id="GO:0006506">
    <property type="term" value="P:GPI anchor biosynthetic process"/>
    <property type="evidence" value="ECO:0007669"/>
    <property type="project" value="UniProtKB-KW"/>
</dbReference>
<feature type="transmembrane region" description="Helical" evidence="11">
    <location>
        <begin position="313"/>
        <end position="335"/>
    </location>
</feature>
<gene>
    <name evidence="12" type="ORF">OG549_05825</name>
</gene>
<feature type="transmembrane region" description="Helical" evidence="11">
    <location>
        <begin position="50"/>
        <end position="72"/>
    </location>
</feature>
<reference evidence="12" key="1">
    <citation type="submission" date="2022-10" db="EMBL/GenBank/DDBJ databases">
        <title>The complete genomes of actinobacterial strains from the NBC collection.</title>
        <authorList>
            <person name="Joergensen T.S."/>
            <person name="Alvarez Arevalo M."/>
            <person name="Sterndorff E.B."/>
            <person name="Faurdal D."/>
            <person name="Vuksanovic O."/>
            <person name="Mourched A.-S."/>
            <person name="Charusanti P."/>
            <person name="Shaw S."/>
            <person name="Blin K."/>
            <person name="Weber T."/>
        </authorList>
    </citation>
    <scope>NUCLEOTIDE SEQUENCE</scope>
    <source>
        <strain evidence="12">NBC_00003</strain>
    </source>
</reference>
<keyword evidence="5" id="KW-0808">Transferase</keyword>
<keyword evidence="7" id="KW-0256">Endoplasmic reticulum</keyword>
<feature type="transmembrane region" description="Helical" evidence="11">
    <location>
        <begin position="342"/>
        <end position="360"/>
    </location>
</feature>
<comment type="pathway">
    <text evidence="2">Glycolipid biosynthesis; glycosylphosphatidylinositol-anchor biosynthesis.</text>
</comment>
<evidence type="ECO:0000256" key="2">
    <source>
        <dbReference type="ARBA" id="ARBA00004687"/>
    </source>
</evidence>
<accession>A0AAU2UYI2</accession>
<dbReference type="InterPro" id="IPR007315">
    <property type="entry name" value="PIG-V/Gpi18"/>
</dbReference>
<evidence type="ECO:0000256" key="6">
    <source>
        <dbReference type="ARBA" id="ARBA00022692"/>
    </source>
</evidence>
<evidence type="ECO:0000256" key="11">
    <source>
        <dbReference type="SAM" id="Phobius"/>
    </source>
</evidence>
<evidence type="ECO:0000256" key="3">
    <source>
        <dbReference type="ARBA" id="ARBA00022502"/>
    </source>
</evidence>
<organism evidence="12">
    <name type="scientific">Streptomyces sp. NBC_00003</name>
    <dbReference type="NCBI Taxonomy" id="2903608"/>
    <lineage>
        <taxon>Bacteria</taxon>
        <taxon>Bacillati</taxon>
        <taxon>Actinomycetota</taxon>
        <taxon>Actinomycetes</taxon>
        <taxon>Kitasatosporales</taxon>
        <taxon>Streptomycetaceae</taxon>
        <taxon>Streptomyces</taxon>
    </lineage>
</organism>
<evidence type="ECO:0000256" key="9">
    <source>
        <dbReference type="ARBA" id="ARBA00023136"/>
    </source>
</evidence>
<evidence type="ECO:0000256" key="8">
    <source>
        <dbReference type="ARBA" id="ARBA00022989"/>
    </source>
</evidence>
<sequence>MKTSTTTAISAQRISPETQHTAPAAPTAHPPKGAPRTPAKNTWPHRAWHAAGPALLIYGASAVLHLVLLAVMSPPGAPGVHDKLLSWDGDLYRAIAQDGYPDSFTHDADGKLAGNNLAFFPAYPALIRAVHALTGLGYGTAALVAAHLAMIAALVAVHVLVSRLYDRRTATLATILLACAQPMAISFLMAYSESLFLALAAATLVAAHRKAWLTAGMFGLLTGLARPAAAAVAAALAVAVVMHLIRERRLTWRPVTAIVLACAGTPAYLWWVGQRLDRPDAWFTIQRAGWDTRWDNGSSFWHFLGYAFTEADGWVPVSTAVLLLALIAATALAWQRGTWPPLLVYGTAMLVLTLGQSNYYHSKLRLVVPALIFLIPLARTLGQARPRTTAIVLTAASLFGSWYGAYMLTAWHYAI</sequence>
<dbReference type="GO" id="GO:0000009">
    <property type="term" value="F:alpha-1,6-mannosyltransferase activity"/>
    <property type="evidence" value="ECO:0007669"/>
    <property type="project" value="InterPro"/>
</dbReference>
<proteinExistence type="predicted"/>
<dbReference type="AlphaFoldDB" id="A0AAU2UYI2"/>
<dbReference type="PANTHER" id="PTHR12468">
    <property type="entry name" value="GPI MANNOSYLTRANSFERASE 2"/>
    <property type="match status" value="1"/>
</dbReference>
<evidence type="ECO:0000256" key="1">
    <source>
        <dbReference type="ARBA" id="ARBA00004477"/>
    </source>
</evidence>
<dbReference type="EMBL" id="CP108318">
    <property type="protein sequence ID" value="WTW60197.1"/>
    <property type="molecule type" value="Genomic_DNA"/>
</dbReference>